<evidence type="ECO:0000256" key="1">
    <source>
        <dbReference type="ARBA" id="ARBA00004370"/>
    </source>
</evidence>
<keyword evidence="3 4" id="KW-0472">Membrane</keyword>
<dbReference type="EMBL" id="KN716180">
    <property type="protein sequence ID" value="KJH51600.1"/>
    <property type="molecule type" value="Genomic_DNA"/>
</dbReference>
<feature type="transmembrane region" description="Helical" evidence="4">
    <location>
        <begin position="172"/>
        <end position="191"/>
    </location>
</feature>
<feature type="transmembrane region" description="Helical" evidence="4">
    <location>
        <begin position="132"/>
        <end position="152"/>
    </location>
</feature>
<evidence type="ECO:0000313" key="5">
    <source>
        <dbReference type="EMBL" id="KJH51600.1"/>
    </source>
</evidence>
<keyword evidence="4" id="KW-0812">Transmembrane</keyword>
<comment type="subcellular location">
    <subcellularLocation>
        <location evidence="1">Membrane</location>
    </subcellularLocation>
</comment>
<feature type="transmembrane region" description="Helical" evidence="4">
    <location>
        <begin position="274"/>
        <end position="292"/>
    </location>
</feature>
<dbReference type="GO" id="GO:0006646">
    <property type="term" value="P:phosphatidylethanolamine biosynthetic process"/>
    <property type="evidence" value="ECO:0007669"/>
    <property type="project" value="TreeGrafter"/>
</dbReference>
<dbReference type="STRING" id="29172.A0A0D8Y4F3"/>
<feature type="transmembrane region" description="Helical" evidence="4">
    <location>
        <begin position="203"/>
        <end position="225"/>
    </location>
</feature>
<dbReference type="AlphaFoldDB" id="A0A0D8Y4F3"/>
<feature type="transmembrane region" description="Helical" evidence="4">
    <location>
        <begin position="50"/>
        <end position="69"/>
    </location>
</feature>
<reference evidence="6" key="2">
    <citation type="journal article" date="2016" name="Sci. Rep.">
        <title>Dictyocaulus viviparus genome, variome and transcriptome elucidate lungworm biology and support future intervention.</title>
        <authorList>
            <person name="McNulty S.N."/>
            <person name="Strube C."/>
            <person name="Rosa B.A."/>
            <person name="Martin J.C."/>
            <person name="Tyagi R."/>
            <person name="Choi Y.J."/>
            <person name="Wang Q."/>
            <person name="Hallsworth Pepin K."/>
            <person name="Zhang X."/>
            <person name="Ozersky P."/>
            <person name="Wilson R.K."/>
            <person name="Sternberg P.W."/>
            <person name="Gasser R.B."/>
            <person name="Mitreva M."/>
        </authorList>
    </citation>
    <scope>NUCLEOTIDE SEQUENCE [LARGE SCALE GENOMIC DNA]</scope>
    <source>
        <strain evidence="6">HannoverDv2000</strain>
    </source>
</reference>
<evidence type="ECO:0000256" key="2">
    <source>
        <dbReference type="ARBA" id="ARBA00010441"/>
    </source>
</evidence>
<dbReference type="GO" id="GO:0005794">
    <property type="term" value="C:Golgi apparatus"/>
    <property type="evidence" value="ECO:0007669"/>
    <property type="project" value="TreeGrafter"/>
</dbReference>
<keyword evidence="4" id="KW-1133">Transmembrane helix</keyword>
<organism evidence="5 6">
    <name type="scientific">Dictyocaulus viviparus</name>
    <name type="common">Bovine lungworm</name>
    <dbReference type="NCBI Taxonomy" id="29172"/>
    <lineage>
        <taxon>Eukaryota</taxon>
        <taxon>Metazoa</taxon>
        <taxon>Ecdysozoa</taxon>
        <taxon>Nematoda</taxon>
        <taxon>Chromadorea</taxon>
        <taxon>Rhabditida</taxon>
        <taxon>Rhabditina</taxon>
        <taxon>Rhabditomorpha</taxon>
        <taxon>Strongyloidea</taxon>
        <taxon>Metastrongylidae</taxon>
        <taxon>Dictyocaulus</taxon>
    </lineage>
</organism>
<accession>A0A0D8Y4F3</accession>
<keyword evidence="6" id="KW-1185">Reference proteome</keyword>
<protein>
    <submittedName>
        <fullName evidence="5">Uncharacterized protein</fullName>
    </submittedName>
</protein>
<gene>
    <name evidence="5" type="ORF">DICVIV_02233</name>
</gene>
<name>A0A0D8Y4F3_DICVI</name>
<dbReference type="PANTHER" id="PTHR10414">
    <property type="entry name" value="ETHANOLAMINEPHOSPHOTRANSFERASE"/>
    <property type="match status" value="1"/>
</dbReference>
<dbReference type="InterPro" id="IPR014472">
    <property type="entry name" value="CHOPT"/>
</dbReference>
<dbReference type="PANTHER" id="PTHR10414:SF71">
    <property type="entry name" value="FI05338P"/>
    <property type="match status" value="1"/>
</dbReference>
<dbReference type="Proteomes" id="UP000053766">
    <property type="component" value="Unassembled WGS sequence"/>
</dbReference>
<dbReference type="OrthoDB" id="196717at2759"/>
<evidence type="ECO:0000256" key="4">
    <source>
        <dbReference type="SAM" id="Phobius"/>
    </source>
</evidence>
<sequence>MGLFDAKYLSNDQLNGFHSYKYSCVDNSPIAIYISHPFWNWLVTWYPRTWAPNVLTLLGWSFVMGCFLLESVLDYDLTANSVGSDHPVPNCTHNSLHRVQFSSLFQVDHGLDSWSIVPLTITVFSVFGTGELSVTPIHILSVLIGVQVVFIATHCEKYNTGVLFLSWGYDAGQYMLIFTYMFTYFVGYKCYKFYVYDSISFVVIVESSFYLCSLGSVVVSIYNMWHSYSVEKTFKQPSLYEATRPVIPCAILFITSLSWACLSSTDICSTDPRVYFFALGTVFSNIACRLIIAQMSNQRCDVSNKLLLLYMMTADVLQSKLSKKSVRDLI</sequence>
<reference evidence="5 6" key="1">
    <citation type="submission" date="2013-11" db="EMBL/GenBank/DDBJ databases">
        <title>Draft genome of the bovine lungworm Dictyocaulus viviparus.</title>
        <authorList>
            <person name="Mitreva M."/>
        </authorList>
    </citation>
    <scope>NUCLEOTIDE SEQUENCE [LARGE SCALE GENOMIC DNA]</scope>
    <source>
        <strain evidence="5 6">HannoverDv2000</strain>
    </source>
</reference>
<proteinExistence type="inferred from homology"/>
<feature type="transmembrane region" description="Helical" evidence="4">
    <location>
        <begin position="245"/>
        <end position="262"/>
    </location>
</feature>
<comment type="similarity">
    <text evidence="2">Belongs to the CDP-alcohol phosphatidyltransferase class-I family.</text>
</comment>
<dbReference type="GO" id="GO:0004307">
    <property type="term" value="F:ethanolaminephosphotransferase activity"/>
    <property type="evidence" value="ECO:0007669"/>
    <property type="project" value="TreeGrafter"/>
</dbReference>
<evidence type="ECO:0000313" key="6">
    <source>
        <dbReference type="Proteomes" id="UP000053766"/>
    </source>
</evidence>
<dbReference type="GO" id="GO:0005789">
    <property type="term" value="C:endoplasmic reticulum membrane"/>
    <property type="evidence" value="ECO:0007669"/>
    <property type="project" value="TreeGrafter"/>
</dbReference>
<evidence type="ECO:0000256" key="3">
    <source>
        <dbReference type="ARBA" id="ARBA00023136"/>
    </source>
</evidence>